<proteinExistence type="predicted"/>
<dbReference type="EMBL" id="QJKJ01001690">
    <property type="protein sequence ID" value="RDY06418.1"/>
    <property type="molecule type" value="Genomic_DNA"/>
</dbReference>
<dbReference type="PANTHER" id="PTHR32018">
    <property type="entry name" value="RHAMNOGALACTURONATE LYASE FAMILY PROTEIN"/>
    <property type="match status" value="1"/>
</dbReference>
<keyword evidence="1" id="KW-0732">Signal</keyword>
<organism evidence="2 3">
    <name type="scientific">Mucuna pruriens</name>
    <name type="common">Velvet bean</name>
    <name type="synonym">Dolichos pruriens</name>
    <dbReference type="NCBI Taxonomy" id="157652"/>
    <lineage>
        <taxon>Eukaryota</taxon>
        <taxon>Viridiplantae</taxon>
        <taxon>Streptophyta</taxon>
        <taxon>Embryophyta</taxon>
        <taxon>Tracheophyta</taxon>
        <taxon>Spermatophyta</taxon>
        <taxon>Magnoliopsida</taxon>
        <taxon>eudicotyledons</taxon>
        <taxon>Gunneridae</taxon>
        <taxon>Pentapetalae</taxon>
        <taxon>rosids</taxon>
        <taxon>fabids</taxon>
        <taxon>Fabales</taxon>
        <taxon>Fabaceae</taxon>
        <taxon>Papilionoideae</taxon>
        <taxon>50 kb inversion clade</taxon>
        <taxon>NPAAA clade</taxon>
        <taxon>indigoferoid/millettioid clade</taxon>
        <taxon>Phaseoleae</taxon>
        <taxon>Mucuna</taxon>
    </lineage>
</organism>
<comment type="caution">
    <text evidence="2">The sequence shown here is derived from an EMBL/GenBank/DDBJ whole genome shotgun (WGS) entry which is preliminary data.</text>
</comment>
<dbReference type="InterPro" id="IPR010325">
    <property type="entry name" value="Rhamnogal_lyase"/>
</dbReference>
<dbReference type="OrthoDB" id="2130367at2759"/>
<evidence type="ECO:0000313" key="3">
    <source>
        <dbReference type="Proteomes" id="UP000257109"/>
    </source>
</evidence>
<evidence type="ECO:0008006" key="4">
    <source>
        <dbReference type="Google" id="ProtNLM"/>
    </source>
</evidence>
<accession>A0A371HUG0</accession>
<reference evidence="2" key="1">
    <citation type="submission" date="2018-05" db="EMBL/GenBank/DDBJ databases">
        <title>Draft genome of Mucuna pruriens seed.</title>
        <authorList>
            <person name="Nnadi N.E."/>
            <person name="Vos R."/>
            <person name="Hasami M.H."/>
            <person name="Devisetty U.K."/>
            <person name="Aguiy J.C."/>
        </authorList>
    </citation>
    <scope>NUCLEOTIDE SEQUENCE [LARGE SCALE GENOMIC DNA]</scope>
    <source>
        <strain evidence="2">JCA_2017</strain>
    </source>
</reference>
<keyword evidence="3" id="KW-1185">Reference proteome</keyword>
<name>A0A371HUG0_MUCPR</name>
<gene>
    <name evidence="2" type="ORF">CR513_09596</name>
</gene>
<dbReference type="STRING" id="157652.A0A371HUG0"/>
<evidence type="ECO:0000256" key="1">
    <source>
        <dbReference type="SAM" id="SignalP"/>
    </source>
</evidence>
<protein>
    <recommendedName>
        <fullName evidence="4">Rhamnogalacturonate lyase B</fullName>
    </recommendedName>
</protein>
<feature type="chain" id="PRO_5016951681" description="Rhamnogalacturonate lyase B" evidence="1">
    <location>
        <begin position="22"/>
        <end position="111"/>
    </location>
</feature>
<feature type="signal peptide" evidence="1">
    <location>
        <begin position="1"/>
        <end position="21"/>
    </location>
</feature>
<dbReference type="PANTHER" id="PTHR32018:SF29">
    <property type="entry name" value="RHAMNOGALACTURONAN ENDOLYASE"/>
    <property type="match status" value="1"/>
</dbReference>
<evidence type="ECO:0000313" key="2">
    <source>
        <dbReference type="EMBL" id="RDY06418.1"/>
    </source>
</evidence>
<dbReference type="AlphaFoldDB" id="A0A371HUG0"/>
<feature type="non-terminal residue" evidence="2">
    <location>
        <position position="1"/>
    </location>
</feature>
<sequence>MDFTNHFLFLLLQFIVVLGYATKPGVRLDIQDKHVIMDNGIVQVNLSNPEGIVTGIQYNGLDNLLEVLNDESDRGYWDIVWDQGGKNRTKKGAKGKGTFDRFDSFREIRPV</sequence>
<dbReference type="InterPro" id="IPR051850">
    <property type="entry name" value="Polysacch_Lyase_4"/>
</dbReference>
<dbReference type="Pfam" id="PF06045">
    <property type="entry name" value="Rhamnogal_lyase"/>
    <property type="match status" value="1"/>
</dbReference>
<dbReference type="Proteomes" id="UP000257109">
    <property type="component" value="Unassembled WGS sequence"/>
</dbReference>